<dbReference type="AlphaFoldDB" id="I4EID9"/>
<dbReference type="SUPFAM" id="SSF54593">
    <property type="entry name" value="Glyoxalase/Bleomycin resistance protein/Dihydroxybiphenyl dioxygenase"/>
    <property type="match status" value="1"/>
</dbReference>
<organism evidence="2 3">
    <name type="scientific">Nitrolancea hollandica Lb</name>
    <dbReference type="NCBI Taxonomy" id="1129897"/>
    <lineage>
        <taxon>Bacteria</taxon>
        <taxon>Pseudomonadati</taxon>
        <taxon>Thermomicrobiota</taxon>
        <taxon>Thermomicrobia</taxon>
        <taxon>Sphaerobacterales</taxon>
        <taxon>Sphaerobacterineae</taxon>
        <taxon>Sphaerobacteraceae</taxon>
        <taxon>Nitrolancea</taxon>
    </lineage>
</organism>
<dbReference type="InterPro" id="IPR037523">
    <property type="entry name" value="VOC_core"/>
</dbReference>
<name>I4EID9_9BACT</name>
<evidence type="ECO:0000259" key="1">
    <source>
        <dbReference type="PROSITE" id="PS51819"/>
    </source>
</evidence>
<evidence type="ECO:0000313" key="2">
    <source>
        <dbReference type="EMBL" id="CCF84451.1"/>
    </source>
</evidence>
<keyword evidence="3" id="KW-1185">Reference proteome</keyword>
<comment type="caution">
    <text evidence="2">The sequence shown here is derived from an EMBL/GenBank/DDBJ whole genome shotgun (WGS) entry which is preliminary data.</text>
</comment>
<reference evidence="2 3" key="1">
    <citation type="journal article" date="2012" name="ISME J.">
        <title>Nitrification expanded: discovery, physiology and genomics of a nitrite-oxidizing bacterium from the phylum Chloroflexi.</title>
        <authorList>
            <person name="Sorokin D.Y."/>
            <person name="Lucker S."/>
            <person name="Vejmelkova D."/>
            <person name="Kostrikina N.A."/>
            <person name="Kleerebezem R."/>
            <person name="Rijpstra W.I."/>
            <person name="Damste J.S."/>
            <person name="Le Paslier D."/>
            <person name="Muyzer G."/>
            <person name="Wagner M."/>
            <person name="van Loosdrecht M.C."/>
            <person name="Daims H."/>
        </authorList>
    </citation>
    <scope>NUCLEOTIDE SEQUENCE [LARGE SCALE GENOMIC DNA]</scope>
    <source>
        <strain evidence="3">none</strain>
    </source>
</reference>
<dbReference type="InterPro" id="IPR029068">
    <property type="entry name" value="Glyas_Bleomycin-R_OHBP_Dase"/>
</dbReference>
<dbReference type="InterPro" id="IPR004360">
    <property type="entry name" value="Glyas_Fos-R_dOase_dom"/>
</dbReference>
<dbReference type="PROSITE" id="PS51819">
    <property type="entry name" value="VOC"/>
    <property type="match status" value="1"/>
</dbReference>
<dbReference type="EMBL" id="CAGS01000271">
    <property type="protein sequence ID" value="CCF84451.1"/>
    <property type="molecule type" value="Genomic_DNA"/>
</dbReference>
<dbReference type="InterPro" id="IPR052537">
    <property type="entry name" value="Extradiol_RC_dioxygenase"/>
</dbReference>
<dbReference type="PANTHER" id="PTHR36110">
    <property type="entry name" value="RING-CLEAVING DIOXYGENASE MHQE-RELATED"/>
    <property type="match status" value="1"/>
</dbReference>
<protein>
    <submittedName>
        <fullName evidence="2">Putative Glyoxalase I (Fragment, part 2)</fullName>
        <ecNumber evidence="2">4.4.1.5</ecNumber>
    </submittedName>
</protein>
<dbReference type="CDD" id="cd08347">
    <property type="entry name" value="PcpA_C_like"/>
    <property type="match status" value="1"/>
</dbReference>
<dbReference type="Proteomes" id="UP000004221">
    <property type="component" value="Unassembled WGS sequence"/>
</dbReference>
<accession>I4EID9</accession>
<dbReference type="PANTHER" id="PTHR36110:SF4">
    <property type="entry name" value="RING-CLEAVING DIOXYGENASE MHQA-RELATED"/>
    <property type="match status" value="1"/>
</dbReference>
<keyword evidence="2" id="KW-0456">Lyase</keyword>
<feature type="domain" description="VOC" evidence="1">
    <location>
        <begin position="26"/>
        <end position="145"/>
    </location>
</feature>
<evidence type="ECO:0000313" key="3">
    <source>
        <dbReference type="Proteomes" id="UP000004221"/>
    </source>
</evidence>
<proteinExistence type="predicted"/>
<dbReference type="Pfam" id="PF00903">
    <property type="entry name" value="Glyoxalase"/>
    <property type="match status" value="1"/>
</dbReference>
<sequence>MVAHPGAEARPSWEGGPVPAEHALRGFHAVTLFEEGYDRTDQLLTGTLGFRSLQQEGALYRYTVGDGGPGSLIDIRVAPDFWRGVVGVGTVHHVAWRVPDDPAQQTLRQELDTLGYNVTPVIDRQYFHSIYFREPGGILFEIATDPPGFTIDEPLAELGTHLMLPPWLAPERSQIEQVLPPLRLPAPGSTD</sequence>
<gene>
    <name evidence="2" type="ORF">NITHO_3420002</name>
</gene>
<dbReference type="EC" id="4.4.1.5" evidence="2"/>
<dbReference type="Gene3D" id="3.10.180.10">
    <property type="entry name" value="2,3-Dihydroxybiphenyl 1,2-Dioxygenase, domain 1"/>
    <property type="match status" value="1"/>
</dbReference>
<dbReference type="GO" id="GO:0004462">
    <property type="term" value="F:lactoylglutathione lyase activity"/>
    <property type="evidence" value="ECO:0007669"/>
    <property type="project" value="UniProtKB-EC"/>
</dbReference>